<keyword evidence="2" id="KW-1185">Reference proteome</keyword>
<protein>
    <submittedName>
        <fullName evidence="1">Uncharacterized protein</fullName>
    </submittedName>
</protein>
<proteinExistence type="predicted"/>
<comment type="caution">
    <text evidence="1">The sequence shown here is derived from an EMBL/GenBank/DDBJ whole genome shotgun (WGS) entry which is preliminary data.</text>
</comment>
<evidence type="ECO:0000313" key="2">
    <source>
        <dbReference type="Proteomes" id="UP000709295"/>
    </source>
</evidence>
<sequence>MRTAARMSLDIHRAATRRPILLCVDFDETITLHDTTSLLFQLSSSSASTQQQLVTQYVDEVSKFIRRYETKWQQQEHSSNSSRSFDWAGLREFLEGYAAVDLRSVQRVVECRALKGIQHQDLVKAASSVQIRPNCAETLAVIGEWKIISVNWNKKLVESVMTQAGVAHEAMQITANEMKVDRQGVTTGEIDVKVQSPMDKAQWIDKVQSMYAGTQPTVVYVGDSATDLLALLAADIGIWIAADYTATSSAKLLRQLAENYGIDVHPLMNCSSVADTVEYPFAETTFEMPN</sequence>
<name>A0A8J5M7K8_9STRA</name>
<dbReference type="InterPro" id="IPR050849">
    <property type="entry name" value="HAD-like_hydrolase_phosphatase"/>
</dbReference>
<dbReference type="PANTHER" id="PTHR28181:SF1">
    <property type="entry name" value="COLD TOLERANCE PROTEIN 1"/>
    <property type="match status" value="1"/>
</dbReference>
<organism evidence="1 2">
    <name type="scientific">Phytophthora aleatoria</name>
    <dbReference type="NCBI Taxonomy" id="2496075"/>
    <lineage>
        <taxon>Eukaryota</taxon>
        <taxon>Sar</taxon>
        <taxon>Stramenopiles</taxon>
        <taxon>Oomycota</taxon>
        <taxon>Peronosporomycetes</taxon>
        <taxon>Peronosporales</taxon>
        <taxon>Peronosporaceae</taxon>
        <taxon>Phytophthora</taxon>
    </lineage>
</organism>
<gene>
    <name evidence="1" type="ORF">JG688_00006611</name>
</gene>
<dbReference type="Proteomes" id="UP000709295">
    <property type="component" value="Unassembled WGS sequence"/>
</dbReference>
<dbReference type="EMBL" id="JAENGY010000294">
    <property type="protein sequence ID" value="KAG6966765.1"/>
    <property type="molecule type" value="Genomic_DNA"/>
</dbReference>
<dbReference type="AlphaFoldDB" id="A0A8J5M7K8"/>
<reference evidence="1" key="1">
    <citation type="submission" date="2021-01" db="EMBL/GenBank/DDBJ databases">
        <title>Phytophthora aleatoria, a newly-described species from Pinus radiata is distinct from Phytophthora cactorum isolates based on comparative genomics.</title>
        <authorList>
            <person name="Mcdougal R."/>
            <person name="Panda P."/>
            <person name="Williams N."/>
            <person name="Studholme D.J."/>
        </authorList>
    </citation>
    <scope>NUCLEOTIDE SEQUENCE</scope>
    <source>
        <strain evidence="1">NZFS 4037</strain>
    </source>
</reference>
<evidence type="ECO:0000313" key="1">
    <source>
        <dbReference type="EMBL" id="KAG6966765.1"/>
    </source>
</evidence>
<dbReference type="PANTHER" id="PTHR28181">
    <property type="entry name" value="UPF0655 PROTEIN YCR015C"/>
    <property type="match status" value="1"/>
</dbReference>
<accession>A0A8J5M7K8</accession>